<keyword evidence="8" id="KW-0547">Nucleotide-binding</keyword>
<dbReference type="Gene3D" id="3.80.10.10">
    <property type="entry name" value="Ribonuclease Inhibitor"/>
    <property type="match status" value="2"/>
</dbReference>
<keyword evidence="5 14" id="KW-0812">Transmembrane</keyword>
<feature type="domain" description="Protein kinase" evidence="15">
    <location>
        <begin position="554"/>
        <end position="826"/>
    </location>
</feature>
<dbReference type="GO" id="GO:0051707">
    <property type="term" value="P:response to other organism"/>
    <property type="evidence" value="ECO:0007669"/>
    <property type="project" value="UniProtKB-ARBA"/>
</dbReference>
<dbReference type="AlphaFoldDB" id="A0A2U1NYP5"/>
<dbReference type="InterPro" id="IPR003591">
    <property type="entry name" value="Leu-rich_rpt_typical-subtyp"/>
</dbReference>
<evidence type="ECO:0000256" key="6">
    <source>
        <dbReference type="ARBA" id="ARBA00022729"/>
    </source>
</evidence>
<dbReference type="InterPro" id="IPR011009">
    <property type="entry name" value="Kinase-like_dom_sf"/>
</dbReference>
<evidence type="ECO:0000256" key="8">
    <source>
        <dbReference type="ARBA" id="ARBA00022741"/>
    </source>
</evidence>
<keyword evidence="13" id="KW-0325">Glycoprotein</keyword>
<keyword evidence="4" id="KW-0808">Transferase</keyword>
<gene>
    <name evidence="16" type="ORF">CTI12_AA212580</name>
</gene>
<dbReference type="InterPro" id="IPR032675">
    <property type="entry name" value="LRR_dom_sf"/>
</dbReference>
<keyword evidence="9" id="KW-0067">ATP-binding</keyword>
<evidence type="ECO:0000256" key="11">
    <source>
        <dbReference type="ARBA" id="ARBA00023136"/>
    </source>
</evidence>
<dbReference type="InterPro" id="IPR050647">
    <property type="entry name" value="Plant_LRR-RLKs"/>
</dbReference>
<dbReference type="SUPFAM" id="SSF52058">
    <property type="entry name" value="L domain-like"/>
    <property type="match status" value="1"/>
</dbReference>
<dbReference type="Pfam" id="PF00560">
    <property type="entry name" value="LRR_1"/>
    <property type="match status" value="3"/>
</dbReference>
<evidence type="ECO:0000256" key="13">
    <source>
        <dbReference type="ARBA" id="ARBA00023180"/>
    </source>
</evidence>
<dbReference type="Pfam" id="PF13855">
    <property type="entry name" value="LRR_8"/>
    <property type="match status" value="2"/>
</dbReference>
<dbReference type="FunFam" id="3.80.10.10:FF:000534">
    <property type="entry name" value="Probably inactive leucine-rich repeat receptor-like protein kinase At5g06940"/>
    <property type="match status" value="1"/>
</dbReference>
<protein>
    <submittedName>
        <fullName evidence="16">Leucine-rich repeat receptor-like protein kinase family protein</fullName>
    </submittedName>
</protein>
<keyword evidence="6" id="KW-0732">Signal</keyword>
<evidence type="ECO:0000313" key="16">
    <source>
        <dbReference type="EMBL" id="PWA78621.1"/>
    </source>
</evidence>
<evidence type="ECO:0000256" key="5">
    <source>
        <dbReference type="ARBA" id="ARBA00022692"/>
    </source>
</evidence>
<dbReference type="InterPro" id="IPR013210">
    <property type="entry name" value="LRR_N_plant-typ"/>
</dbReference>
<proteinExistence type="inferred from homology"/>
<keyword evidence="17" id="KW-1185">Reference proteome</keyword>
<keyword evidence="3" id="KW-0433">Leucine-rich repeat</keyword>
<dbReference type="PANTHER" id="PTHR48056">
    <property type="entry name" value="LRR RECEPTOR-LIKE SERINE/THREONINE-PROTEIN KINASE-RELATED"/>
    <property type="match status" value="1"/>
</dbReference>
<dbReference type="OrthoDB" id="2015831at2759"/>
<dbReference type="InterPro" id="IPR008271">
    <property type="entry name" value="Ser/Thr_kinase_AS"/>
</dbReference>
<name>A0A2U1NYP5_ARTAN</name>
<keyword evidence="16" id="KW-0418">Kinase</keyword>
<dbReference type="InterPro" id="IPR001611">
    <property type="entry name" value="Leu-rich_rpt"/>
</dbReference>
<evidence type="ECO:0000256" key="2">
    <source>
        <dbReference type="ARBA" id="ARBA00008684"/>
    </source>
</evidence>
<evidence type="ECO:0000256" key="14">
    <source>
        <dbReference type="SAM" id="Phobius"/>
    </source>
</evidence>
<reference evidence="16 17" key="1">
    <citation type="journal article" date="2018" name="Mol. Plant">
        <title>The genome of Artemisia annua provides insight into the evolution of Asteraceae family and artemisinin biosynthesis.</title>
        <authorList>
            <person name="Shen Q."/>
            <person name="Zhang L."/>
            <person name="Liao Z."/>
            <person name="Wang S."/>
            <person name="Yan T."/>
            <person name="Shi P."/>
            <person name="Liu M."/>
            <person name="Fu X."/>
            <person name="Pan Q."/>
            <person name="Wang Y."/>
            <person name="Lv Z."/>
            <person name="Lu X."/>
            <person name="Zhang F."/>
            <person name="Jiang W."/>
            <person name="Ma Y."/>
            <person name="Chen M."/>
            <person name="Hao X."/>
            <person name="Li L."/>
            <person name="Tang Y."/>
            <person name="Lv G."/>
            <person name="Zhou Y."/>
            <person name="Sun X."/>
            <person name="Brodelius P.E."/>
            <person name="Rose J.K.C."/>
            <person name="Tang K."/>
        </authorList>
    </citation>
    <scope>NUCLEOTIDE SEQUENCE [LARGE SCALE GENOMIC DNA]</scope>
    <source>
        <strain evidence="17">cv. Huhao1</strain>
        <tissue evidence="16">Leaf</tissue>
    </source>
</reference>
<dbReference type="PANTHER" id="PTHR48056:SF31">
    <property type="entry name" value="PROTEIN KINASE DOMAIN-CONTAINING PROTEIN"/>
    <property type="match status" value="1"/>
</dbReference>
<dbReference type="SUPFAM" id="SSF56112">
    <property type="entry name" value="Protein kinase-like (PK-like)"/>
    <property type="match status" value="1"/>
</dbReference>
<sequence>MNHLASWSNSTTNHHCNWTGVTCSSSTASSSFVSSLSLQNFNLSGEISPTICELSTLVTLDLGDNFFNQPIPLHLSQCSSLNTLNLSNNLIWGTIPDQISEFKSLRILDLSKNHVEGKIPDGVGSLVNLEVLNLGNNLLTGSVPNVLGNFTKLKVLDLSLNPFMESVIPSGIGRCLNLEQVLLQRSGFYGEIPSSISELKGLTFIDFSQNNLSGVLPSSFGIGLKKLVSLDVSENNLVGLFPGGICESNGIKSLVLHTNFFNGSLVNNSVAKCLSLERLELQNNGFHGYFPSSLWSLPKIKIIRAENNRFSGEIPDSISIASQLEQVQIDNNSFISKIPHGLGLVKSLYRFSASLNGFYGELPPNFCDSPVMSIINFSHNYIAGAIPELKECKKLVSLSLADNNLVGKIPESLGDLPVLTYLDLSHNNLTGEIPLELQNLKLALFNVSYNRLSGRVPSSLIAGLPALYLEGNPDLCGPGLSNSCPKDDSKRKIGISKLACALISLAFVAGILSLAFGYFVYRRSSIQKSEMGIWRSVFFYPLRVTENDLIMSMDEKASRGTHGAFGRVYIINLPSNELIAVKKMLTFGNQSFKTLKTEVKTLAKIRHKNIVRILGFCHSDDTIFLIYECMEKGSLGDLINKGDFQLAWIFRLKIAIGIAQGLAYLHKDYVPHLLHRDVKSRNVLLDKEFEPKLTDLALDTILGENAFQSSLDSKSGSSCYIAPEFGYNKKATEQMDTYAFGVILLELVTGRPAEPIDSSEDSLNIVKWVRRKVNISNGSVQVLDPKISSSCKQEALGMLEIALQCTSVMPEKRPSMWEVVAALQSLGSKTRVPGLKS</sequence>
<keyword evidence="7" id="KW-0677">Repeat</keyword>
<dbReference type="SMART" id="SM00369">
    <property type="entry name" value="LRR_TYP"/>
    <property type="match status" value="6"/>
</dbReference>
<dbReference type="FunFam" id="1.10.510.10:FF:000388">
    <property type="entry name" value="Leucine-rich repeat receptor-like tyrosine-protein kinase PXC3"/>
    <property type="match status" value="1"/>
</dbReference>
<dbReference type="GO" id="GO:0033612">
    <property type="term" value="F:receptor serine/threonine kinase binding"/>
    <property type="evidence" value="ECO:0007669"/>
    <property type="project" value="TreeGrafter"/>
</dbReference>
<keyword evidence="12 16" id="KW-0675">Receptor</keyword>
<dbReference type="GO" id="GO:0004672">
    <property type="term" value="F:protein kinase activity"/>
    <property type="evidence" value="ECO:0007669"/>
    <property type="project" value="InterPro"/>
</dbReference>
<evidence type="ECO:0000256" key="3">
    <source>
        <dbReference type="ARBA" id="ARBA00022614"/>
    </source>
</evidence>
<dbReference type="Gene3D" id="1.10.510.10">
    <property type="entry name" value="Transferase(Phosphotransferase) domain 1"/>
    <property type="match status" value="1"/>
</dbReference>
<comment type="caution">
    <text evidence="16">The sequence shown here is derived from an EMBL/GenBank/DDBJ whole genome shotgun (WGS) entry which is preliminary data.</text>
</comment>
<dbReference type="GO" id="GO:0016020">
    <property type="term" value="C:membrane"/>
    <property type="evidence" value="ECO:0007669"/>
    <property type="project" value="UniProtKB-SubCell"/>
</dbReference>
<comment type="subcellular location">
    <subcellularLocation>
        <location evidence="1">Membrane</location>
        <topology evidence="1">Single-pass type I membrane protein</topology>
    </subcellularLocation>
</comment>
<evidence type="ECO:0000256" key="9">
    <source>
        <dbReference type="ARBA" id="ARBA00022840"/>
    </source>
</evidence>
<evidence type="ECO:0000313" key="17">
    <source>
        <dbReference type="Proteomes" id="UP000245207"/>
    </source>
</evidence>
<dbReference type="Proteomes" id="UP000245207">
    <property type="component" value="Unassembled WGS sequence"/>
</dbReference>
<evidence type="ECO:0000256" key="1">
    <source>
        <dbReference type="ARBA" id="ARBA00004479"/>
    </source>
</evidence>
<feature type="transmembrane region" description="Helical" evidence="14">
    <location>
        <begin position="501"/>
        <end position="521"/>
    </location>
</feature>
<keyword evidence="11 14" id="KW-0472">Membrane</keyword>
<dbReference type="PROSITE" id="PS51450">
    <property type="entry name" value="LRR"/>
    <property type="match status" value="1"/>
</dbReference>
<dbReference type="STRING" id="35608.A0A2U1NYP5"/>
<evidence type="ECO:0000256" key="10">
    <source>
        <dbReference type="ARBA" id="ARBA00022989"/>
    </source>
</evidence>
<evidence type="ECO:0000259" key="15">
    <source>
        <dbReference type="PROSITE" id="PS50011"/>
    </source>
</evidence>
<organism evidence="16 17">
    <name type="scientific">Artemisia annua</name>
    <name type="common">Sweet wormwood</name>
    <dbReference type="NCBI Taxonomy" id="35608"/>
    <lineage>
        <taxon>Eukaryota</taxon>
        <taxon>Viridiplantae</taxon>
        <taxon>Streptophyta</taxon>
        <taxon>Embryophyta</taxon>
        <taxon>Tracheophyta</taxon>
        <taxon>Spermatophyta</taxon>
        <taxon>Magnoliopsida</taxon>
        <taxon>eudicotyledons</taxon>
        <taxon>Gunneridae</taxon>
        <taxon>Pentapetalae</taxon>
        <taxon>asterids</taxon>
        <taxon>campanulids</taxon>
        <taxon>Asterales</taxon>
        <taxon>Asteraceae</taxon>
        <taxon>Asteroideae</taxon>
        <taxon>Anthemideae</taxon>
        <taxon>Artemisiinae</taxon>
        <taxon>Artemisia</taxon>
    </lineage>
</organism>
<dbReference type="Pfam" id="PF08263">
    <property type="entry name" value="LRRNT_2"/>
    <property type="match status" value="1"/>
</dbReference>
<evidence type="ECO:0000256" key="4">
    <source>
        <dbReference type="ARBA" id="ARBA00022679"/>
    </source>
</evidence>
<accession>A0A2U1NYP5</accession>
<dbReference type="PROSITE" id="PS50011">
    <property type="entry name" value="PROTEIN_KINASE_DOM"/>
    <property type="match status" value="1"/>
</dbReference>
<dbReference type="FunFam" id="3.80.10.10:FF:000516">
    <property type="entry name" value="Leucine-rich repeat family protein"/>
    <property type="match status" value="1"/>
</dbReference>
<dbReference type="FunFam" id="3.30.200.20:FF:000652">
    <property type="entry name" value="probably inactive leucine-rich repeat receptor-like protein kinase At5g06940"/>
    <property type="match status" value="1"/>
</dbReference>
<evidence type="ECO:0000256" key="7">
    <source>
        <dbReference type="ARBA" id="ARBA00022737"/>
    </source>
</evidence>
<dbReference type="GO" id="GO:0006952">
    <property type="term" value="P:defense response"/>
    <property type="evidence" value="ECO:0007669"/>
    <property type="project" value="UniProtKB-ARBA"/>
</dbReference>
<dbReference type="SMART" id="SM00220">
    <property type="entry name" value="S_TKc"/>
    <property type="match status" value="1"/>
</dbReference>
<dbReference type="EMBL" id="PKPP01001961">
    <property type="protein sequence ID" value="PWA78621.1"/>
    <property type="molecule type" value="Genomic_DNA"/>
</dbReference>
<dbReference type="Gene3D" id="3.30.200.20">
    <property type="entry name" value="Phosphorylase Kinase, domain 1"/>
    <property type="match status" value="1"/>
</dbReference>
<dbReference type="GO" id="GO:0005524">
    <property type="term" value="F:ATP binding"/>
    <property type="evidence" value="ECO:0007669"/>
    <property type="project" value="UniProtKB-KW"/>
</dbReference>
<dbReference type="SUPFAM" id="SSF52047">
    <property type="entry name" value="RNI-like"/>
    <property type="match status" value="1"/>
</dbReference>
<comment type="similarity">
    <text evidence="2">Belongs to the protein kinase superfamily. Ser/Thr protein kinase family.</text>
</comment>
<dbReference type="Pfam" id="PF00069">
    <property type="entry name" value="Pkinase"/>
    <property type="match status" value="1"/>
</dbReference>
<keyword evidence="10 14" id="KW-1133">Transmembrane helix</keyword>
<dbReference type="InterPro" id="IPR000719">
    <property type="entry name" value="Prot_kinase_dom"/>
</dbReference>
<dbReference type="PROSITE" id="PS00108">
    <property type="entry name" value="PROTEIN_KINASE_ST"/>
    <property type="match status" value="1"/>
</dbReference>
<evidence type="ECO:0000256" key="12">
    <source>
        <dbReference type="ARBA" id="ARBA00023170"/>
    </source>
</evidence>